<feature type="region of interest" description="Disordered" evidence="1">
    <location>
        <begin position="22"/>
        <end position="72"/>
    </location>
</feature>
<evidence type="ECO:0000256" key="1">
    <source>
        <dbReference type="SAM" id="MobiDB-lite"/>
    </source>
</evidence>
<proteinExistence type="predicted"/>
<dbReference type="EMBL" id="FMJY01000001">
    <property type="protein sequence ID" value="SCO76884.1"/>
    <property type="molecule type" value="Genomic_DNA"/>
</dbReference>
<evidence type="ECO:0000313" key="3">
    <source>
        <dbReference type="Proteomes" id="UP000219369"/>
    </source>
</evidence>
<sequence length="175" mass="19153">MSPEKMAGEDLKQRTVTLSKGCLQVAGNVPEHSVAGNDENPTMQSNAPQTTHDQSQTLLPSGSQSDTHQKDERKLRKLITGCVNTNDMSCIRVGPLTLYVEYSASHNGTTANVRKDLRFDVDWTTDANDGSTKNNVGSSSVDIEASAYTASLPLNTLNQRDIDYRGHVLRVRLHP</sequence>
<accession>A0A2H3SWQ2</accession>
<reference evidence="3" key="1">
    <citation type="submission" date="2016-09" db="EMBL/GenBank/DDBJ databases">
        <authorList>
            <person name="Guldener U."/>
        </authorList>
    </citation>
    <scope>NUCLEOTIDE SEQUENCE [LARGE SCALE GENOMIC DNA]</scope>
    <source>
        <strain evidence="3">V64-1</strain>
    </source>
</reference>
<dbReference type="Proteomes" id="UP000219369">
    <property type="component" value="Unassembled WGS sequence"/>
</dbReference>
<dbReference type="VEuPathDB" id="FungiDB:FOIG_16600"/>
<dbReference type="OrthoDB" id="4851849at2759"/>
<organism evidence="2 3">
    <name type="scientific">Fusarium oxysporum</name>
    <name type="common">Fusarium vascular wilt</name>
    <dbReference type="NCBI Taxonomy" id="5507"/>
    <lineage>
        <taxon>Eukaryota</taxon>
        <taxon>Fungi</taxon>
        <taxon>Dikarya</taxon>
        <taxon>Ascomycota</taxon>
        <taxon>Pezizomycotina</taxon>
        <taxon>Sordariomycetes</taxon>
        <taxon>Hypocreomycetidae</taxon>
        <taxon>Hypocreales</taxon>
        <taxon>Nectriaceae</taxon>
        <taxon>Fusarium</taxon>
        <taxon>Fusarium oxysporum species complex</taxon>
    </lineage>
</organism>
<protein>
    <submittedName>
        <fullName evidence="2">Uncharacterized protein</fullName>
    </submittedName>
</protein>
<name>A0A2H3SWQ2_FUSOX</name>
<feature type="compositionally biased region" description="Polar residues" evidence="1">
    <location>
        <begin position="39"/>
        <end position="66"/>
    </location>
</feature>
<gene>
    <name evidence="2" type="ORF">FRV6_01096</name>
</gene>
<dbReference type="AlphaFoldDB" id="A0A2H3SWQ2"/>
<evidence type="ECO:0000313" key="2">
    <source>
        <dbReference type="EMBL" id="SCO76884.1"/>
    </source>
</evidence>